<feature type="modified residue" description="4-aspartylphosphate" evidence="3">
    <location>
        <position position="52"/>
    </location>
</feature>
<gene>
    <name evidence="6" type="ORF">DEALK_11630</name>
</gene>
<evidence type="ECO:0000259" key="4">
    <source>
        <dbReference type="PROSITE" id="PS50043"/>
    </source>
</evidence>
<dbReference type="InterPro" id="IPR058245">
    <property type="entry name" value="NreC/VraR/RcsB-like_REC"/>
</dbReference>
<dbReference type="InterPro" id="IPR039420">
    <property type="entry name" value="WalR-like"/>
</dbReference>
<dbReference type="SUPFAM" id="SSF46894">
    <property type="entry name" value="C-terminal effector domain of the bipartite response regulators"/>
    <property type="match status" value="1"/>
</dbReference>
<dbReference type="PRINTS" id="PR00038">
    <property type="entry name" value="HTHLUXR"/>
</dbReference>
<dbReference type="Pfam" id="PF00196">
    <property type="entry name" value="GerE"/>
    <property type="match status" value="1"/>
</dbReference>
<organism evidence="6 7">
    <name type="scientific">Dehalogenimonas alkenigignens</name>
    <dbReference type="NCBI Taxonomy" id="1217799"/>
    <lineage>
        <taxon>Bacteria</taxon>
        <taxon>Bacillati</taxon>
        <taxon>Chloroflexota</taxon>
        <taxon>Dehalococcoidia</taxon>
        <taxon>Dehalococcoidales</taxon>
        <taxon>Dehalococcoidaceae</taxon>
        <taxon>Dehalogenimonas</taxon>
    </lineage>
</organism>
<dbReference type="STRING" id="1217799.DEALK_11630"/>
<dbReference type="GO" id="GO:0000160">
    <property type="term" value="P:phosphorelay signal transduction system"/>
    <property type="evidence" value="ECO:0007669"/>
    <property type="project" value="InterPro"/>
</dbReference>
<dbReference type="OrthoDB" id="9779069at2"/>
<protein>
    <submittedName>
        <fullName evidence="6">Two component transcriptional regulator, LuxR family</fullName>
    </submittedName>
</protein>
<dbReference type="Pfam" id="PF00072">
    <property type="entry name" value="Response_reg"/>
    <property type="match status" value="1"/>
</dbReference>
<evidence type="ECO:0000313" key="7">
    <source>
        <dbReference type="Proteomes" id="UP000053947"/>
    </source>
</evidence>
<reference evidence="6 7" key="1">
    <citation type="submission" date="2015-06" db="EMBL/GenBank/DDBJ databases">
        <title>Genome sequence of the organohalide-respiring Dehalogenimonas alkenigignens type strain (IP3-3T).</title>
        <authorList>
            <person name="Key T.A."/>
            <person name="Richmond D.P."/>
            <person name="Bowman K.S."/>
            <person name="Cho Y.-J."/>
            <person name="Chun J."/>
            <person name="da Costa M.S."/>
            <person name="Rainey F.A."/>
            <person name="Moe W.M."/>
        </authorList>
    </citation>
    <scope>NUCLEOTIDE SEQUENCE [LARGE SCALE GENOMIC DNA]</scope>
    <source>
        <strain evidence="6 7">IP3-3</strain>
    </source>
</reference>
<dbReference type="InterPro" id="IPR001789">
    <property type="entry name" value="Sig_transdc_resp-reg_receiver"/>
</dbReference>
<keyword evidence="1 3" id="KW-0597">Phosphoprotein</keyword>
<dbReference type="Gene3D" id="3.40.50.2300">
    <property type="match status" value="1"/>
</dbReference>
<dbReference type="InterPro" id="IPR016032">
    <property type="entry name" value="Sig_transdc_resp-reg_C-effctor"/>
</dbReference>
<dbReference type="Proteomes" id="UP000053947">
    <property type="component" value="Unassembled WGS sequence"/>
</dbReference>
<proteinExistence type="predicted"/>
<evidence type="ECO:0000256" key="1">
    <source>
        <dbReference type="ARBA" id="ARBA00022553"/>
    </source>
</evidence>
<dbReference type="SMART" id="SM00448">
    <property type="entry name" value="REC"/>
    <property type="match status" value="1"/>
</dbReference>
<dbReference type="AlphaFoldDB" id="A0A0W0GIB9"/>
<evidence type="ECO:0000259" key="5">
    <source>
        <dbReference type="PROSITE" id="PS50110"/>
    </source>
</evidence>
<dbReference type="RefSeq" id="WP_058439323.1">
    <property type="nucleotide sequence ID" value="NZ_KQ758903.1"/>
</dbReference>
<evidence type="ECO:0000256" key="3">
    <source>
        <dbReference type="PROSITE-ProRule" id="PRU00169"/>
    </source>
</evidence>
<keyword evidence="7" id="KW-1185">Reference proteome</keyword>
<feature type="domain" description="HTH luxR-type" evidence="4">
    <location>
        <begin position="154"/>
        <end position="219"/>
    </location>
</feature>
<dbReference type="EMBL" id="LFDV01000002">
    <property type="protein sequence ID" value="KTB48317.1"/>
    <property type="molecule type" value="Genomic_DNA"/>
</dbReference>
<feature type="domain" description="Response regulatory" evidence="5">
    <location>
        <begin position="2"/>
        <end position="117"/>
    </location>
</feature>
<dbReference type="CDD" id="cd17535">
    <property type="entry name" value="REC_NarL-like"/>
    <property type="match status" value="1"/>
</dbReference>
<evidence type="ECO:0000256" key="2">
    <source>
        <dbReference type="ARBA" id="ARBA00023125"/>
    </source>
</evidence>
<sequence>MKVLLVDDNRLMIEGLQNMLDAHGIEVAGTATDGLQSLELVRRLKPDVVLMDIRMPLCDGLCATRLIKAEMPESRIVILTTSTEETDLFEAIKAGACGYLLKSMDASELVEALEQANLGVPPFSPNMAMKLLNEFARLSNKAQPEIPASQMPKAPIPESKLNPREIEVLKFVAAGLTYKEVGARLNLSPRTIKYHMSEIMARLHLENRAQVLAFAGQSNLWSAQPKK</sequence>
<name>A0A0W0GIB9_9CHLR</name>
<dbReference type="CDD" id="cd06170">
    <property type="entry name" value="LuxR_C_like"/>
    <property type="match status" value="1"/>
</dbReference>
<dbReference type="SUPFAM" id="SSF52172">
    <property type="entry name" value="CheY-like"/>
    <property type="match status" value="1"/>
</dbReference>
<dbReference type="SMART" id="SM00421">
    <property type="entry name" value="HTH_LUXR"/>
    <property type="match status" value="1"/>
</dbReference>
<dbReference type="InterPro" id="IPR011006">
    <property type="entry name" value="CheY-like_superfamily"/>
</dbReference>
<keyword evidence="2" id="KW-0238">DNA-binding</keyword>
<dbReference type="PROSITE" id="PS50043">
    <property type="entry name" value="HTH_LUXR_2"/>
    <property type="match status" value="1"/>
</dbReference>
<accession>A0A0W0GIB9</accession>
<evidence type="ECO:0000313" key="6">
    <source>
        <dbReference type="EMBL" id="KTB48317.1"/>
    </source>
</evidence>
<dbReference type="GO" id="GO:0006355">
    <property type="term" value="P:regulation of DNA-templated transcription"/>
    <property type="evidence" value="ECO:0007669"/>
    <property type="project" value="InterPro"/>
</dbReference>
<dbReference type="GO" id="GO:0003677">
    <property type="term" value="F:DNA binding"/>
    <property type="evidence" value="ECO:0007669"/>
    <property type="project" value="UniProtKB-KW"/>
</dbReference>
<dbReference type="InterPro" id="IPR000792">
    <property type="entry name" value="Tscrpt_reg_LuxR_C"/>
</dbReference>
<dbReference type="PROSITE" id="PS50110">
    <property type="entry name" value="RESPONSE_REGULATORY"/>
    <property type="match status" value="1"/>
</dbReference>
<comment type="caution">
    <text evidence="6">The sequence shown here is derived from an EMBL/GenBank/DDBJ whole genome shotgun (WGS) entry which is preliminary data.</text>
</comment>
<dbReference type="PANTHER" id="PTHR43214">
    <property type="entry name" value="TWO-COMPONENT RESPONSE REGULATOR"/>
    <property type="match status" value="1"/>
</dbReference>